<evidence type="ECO:0000313" key="2">
    <source>
        <dbReference type="EMBL" id="JAP94003.1"/>
    </source>
</evidence>
<dbReference type="SMART" id="SM00164">
    <property type="entry name" value="TBC"/>
    <property type="match status" value="1"/>
</dbReference>
<sequence>MIKRIANFCIDPEQEDLYRSFIKLDVNDFFDLLTQTDLPPTFRLITYMRALNILQLDAPDQWSADIQNCFKYYNKMYDVEYLQHKNVPFQDGDPLNTSQDCPFTARHKLLALEKQIGLDINRLFSSHKFFLQPSVRSDIHQITAVWSHVKNNNVYKQGIHEIFAFCYQIVFEAIQNNFVVHKNDQPLFHLTLINTTYIKQISFFLGSQIMKMIYSLYSNDELMTQRMNLIQNQLLLKLDQPLNERINQMNLESVYLIRWLRLMFCREIPIDLVPRMWDFVVYHFQKDKNDSFLDYLVISFYEQKRAEIIKNDYNMVMRMFSNSLLEDIDKKELEKLCIRANDLLEGKEAHIEGQCKQAKQINKLSHIQRYLAGQLKESVQLMEQHQDEIAITQVKEVISLLKSLNENNLEIFWDVLKNCQIEEPDANCVAAVIESVK</sequence>
<dbReference type="AlphaFoldDB" id="A0A146KB12"/>
<gene>
    <name evidence="2" type="ORF">TPC1_13497</name>
</gene>
<evidence type="ECO:0000259" key="1">
    <source>
        <dbReference type="PROSITE" id="PS50086"/>
    </source>
</evidence>
<proteinExistence type="predicted"/>
<reference evidence="2" key="1">
    <citation type="submission" date="2015-07" db="EMBL/GenBank/DDBJ databases">
        <title>Adaptation to a free-living lifestyle via gene acquisitions in the diplomonad Trepomonas sp. PC1.</title>
        <authorList>
            <person name="Xu F."/>
            <person name="Jerlstrom-Hultqvist J."/>
            <person name="Kolisko M."/>
            <person name="Simpson A.G.B."/>
            <person name="Roger A.J."/>
            <person name="Svard S.G."/>
            <person name="Andersson J.O."/>
        </authorList>
    </citation>
    <scope>NUCLEOTIDE SEQUENCE</scope>
    <source>
        <strain evidence="2">PC1</strain>
    </source>
</reference>
<organism evidence="2">
    <name type="scientific">Trepomonas sp. PC1</name>
    <dbReference type="NCBI Taxonomy" id="1076344"/>
    <lineage>
        <taxon>Eukaryota</taxon>
        <taxon>Metamonada</taxon>
        <taxon>Diplomonadida</taxon>
        <taxon>Hexamitidae</taxon>
        <taxon>Hexamitinae</taxon>
        <taxon>Trepomonas</taxon>
    </lineage>
</organism>
<dbReference type="Gene3D" id="1.10.472.80">
    <property type="entry name" value="Ypt/Rab-GAP domain of gyp1p, domain 3"/>
    <property type="match status" value="1"/>
</dbReference>
<dbReference type="EMBL" id="GDID01002603">
    <property type="protein sequence ID" value="JAP94003.1"/>
    <property type="molecule type" value="Transcribed_RNA"/>
</dbReference>
<dbReference type="PROSITE" id="PS50086">
    <property type="entry name" value="TBC_RABGAP"/>
    <property type="match status" value="1"/>
</dbReference>
<name>A0A146KB12_9EUKA</name>
<accession>A0A146KB12</accession>
<feature type="domain" description="Rab-GAP TBC" evidence="1">
    <location>
        <begin position="37"/>
        <end position="284"/>
    </location>
</feature>
<protein>
    <submittedName>
        <fullName evidence="2">Rab-GTPase-TBC domain-containing protein</fullName>
    </submittedName>
</protein>
<dbReference type="Gene3D" id="1.10.8.270">
    <property type="entry name" value="putative rabgap domain of human tbc1 domain family member 14 like domains"/>
    <property type="match status" value="1"/>
</dbReference>
<dbReference type="InterPro" id="IPR035969">
    <property type="entry name" value="Rab-GAP_TBC_sf"/>
</dbReference>
<dbReference type="SUPFAM" id="SSF47923">
    <property type="entry name" value="Ypt/Rab-GAP domain of gyp1p"/>
    <property type="match status" value="2"/>
</dbReference>
<feature type="non-terminal residue" evidence="2">
    <location>
        <position position="437"/>
    </location>
</feature>
<dbReference type="Pfam" id="PF00566">
    <property type="entry name" value="RabGAP-TBC"/>
    <property type="match status" value="1"/>
</dbReference>
<dbReference type="InterPro" id="IPR000195">
    <property type="entry name" value="Rab-GAP-TBC_dom"/>
</dbReference>
<dbReference type="GO" id="GO:0005096">
    <property type="term" value="F:GTPase activator activity"/>
    <property type="evidence" value="ECO:0007669"/>
    <property type="project" value="TreeGrafter"/>
</dbReference>
<dbReference type="PANTHER" id="PTHR22957">
    <property type="entry name" value="TBC1 DOMAIN FAMILY MEMBER GTPASE-ACTIVATING PROTEIN"/>
    <property type="match status" value="1"/>
</dbReference>